<reference evidence="1" key="1">
    <citation type="journal article" date="2019" name="bioRxiv">
        <title>The Genome of the Zebra Mussel, Dreissena polymorpha: A Resource for Invasive Species Research.</title>
        <authorList>
            <person name="McCartney M.A."/>
            <person name="Auch B."/>
            <person name="Kono T."/>
            <person name="Mallez S."/>
            <person name="Zhang Y."/>
            <person name="Obille A."/>
            <person name="Becker A."/>
            <person name="Abrahante J.E."/>
            <person name="Garbe J."/>
            <person name="Badalamenti J.P."/>
            <person name="Herman A."/>
            <person name="Mangelson H."/>
            <person name="Liachko I."/>
            <person name="Sullivan S."/>
            <person name="Sone E.D."/>
            <person name="Koren S."/>
            <person name="Silverstein K.A.T."/>
            <person name="Beckman K.B."/>
            <person name="Gohl D.M."/>
        </authorList>
    </citation>
    <scope>NUCLEOTIDE SEQUENCE</scope>
    <source>
        <strain evidence="1">Duluth1</strain>
        <tissue evidence="1">Whole animal</tissue>
    </source>
</reference>
<dbReference type="EMBL" id="JAIWYP010000013">
    <property type="protein sequence ID" value="KAH3718265.1"/>
    <property type="molecule type" value="Genomic_DNA"/>
</dbReference>
<accession>A0A9D4HGJ6</accession>
<dbReference type="Proteomes" id="UP000828390">
    <property type="component" value="Unassembled WGS sequence"/>
</dbReference>
<organism evidence="1 3">
    <name type="scientific">Dreissena polymorpha</name>
    <name type="common">Zebra mussel</name>
    <name type="synonym">Mytilus polymorpha</name>
    <dbReference type="NCBI Taxonomy" id="45954"/>
    <lineage>
        <taxon>Eukaryota</taxon>
        <taxon>Metazoa</taxon>
        <taxon>Spiralia</taxon>
        <taxon>Lophotrochozoa</taxon>
        <taxon>Mollusca</taxon>
        <taxon>Bivalvia</taxon>
        <taxon>Autobranchia</taxon>
        <taxon>Heteroconchia</taxon>
        <taxon>Euheterodonta</taxon>
        <taxon>Imparidentia</taxon>
        <taxon>Neoheterodontei</taxon>
        <taxon>Myida</taxon>
        <taxon>Dreissenoidea</taxon>
        <taxon>Dreissenidae</taxon>
        <taxon>Dreissena</taxon>
    </lineage>
</organism>
<evidence type="ECO:0000313" key="3">
    <source>
        <dbReference type="Proteomes" id="UP000828390"/>
    </source>
</evidence>
<name>A0A9D4HGJ6_DREPO</name>
<evidence type="ECO:0000313" key="2">
    <source>
        <dbReference type="EMBL" id="KAH3718556.1"/>
    </source>
</evidence>
<comment type="caution">
    <text evidence="1">The sequence shown here is derived from an EMBL/GenBank/DDBJ whole genome shotgun (WGS) entry which is preliminary data.</text>
</comment>
<gene>
    <name evidence="1" type="ORF">DPMN_061067</name>
    <name evidence="2" type="ORF">DPMN_061361</name>
</gene>
<dbReference type="AlphaFoldDB" id="A0A9D4HGJ6"/>
<dbReference type="EMBL" id="JAIWYP010000013">
    <property type="protein sequence ID" value="KAH3718556.1"/>
    <property type="molecule type" value="Genomic_DNA"/>
</dbReference>
<evidence type="ECO:0000313" key="1">
    <source>
        <dbReference type="EMBL" id="KAH3718265.1"/>
    </source>
</evidence>
<protein>
    <submittedName>
        <fullName evidence="1">Uncharacterized protein</fullName>
    </submittedName>
</protein>
<sequence length="63" mass="6902">MSSEAPLSNGRIQTLEQDLSRFISETSRVQVTSSHLSCVTIATLIYPDVTVTTLSGWNAKVNF</sequence>
<proteinExistence type="predicted"/>
<keyword evidence="3" id="KW-1185">Reference proteome</keyword>
<reference evidence="1" key="2">
    <citation type="submission" date="2020-11" db="EMBL/GenBank/DDBJ databases">
        <authorList>
            <person name="McCartney M.A."/>
            <person name="Auch B."/>
            <person name="Kono T."/>
            <person name="Mallez S."/>
            <person name="Becker A."/>
            <person name="Gohl D.M."/>
            <person name="Silverstein K.A.T."/>
            <person name="Koren S."/>
            <person name="Bechman K.B."/>
            <person name="Herman A."/>
            <person name="Abrahante J.E."/>
            <person name="Garbe J."/>
        </authorList>
    </citation>
    <scope>NUCLEOTIDE SEQUENCE</scope>
    <source>
        <strain evidence="1">Duluth1</strain>
        <tissue evidence="1">Whole animal</tissue>
    </source>
</reference>